<dbReference type="PANTHER" id="PTHR30383:SF5">
    <property type="entry name" value="SGNH HYDROLASE-TYPE ESTERASE DOMAIN-CONTAINING PROTEIN"/>
    <property type="match status" value="1"/>
</dbReference>
<dbReference type="Gene3D" id="3.40.50.1110">
    <property type="entry name" value="SGNH hydrolase"/>
    <property type="match status" value="1"/>
</dbReference>
<dbReference type="InterPro" id="IPR051532">
    <property type="entry name" value="Ester_Hydrolysis_Enzymes"/>
</dbReference>
<evidence type="ECO:0000259" key="2">
    <source>
        <dbReference type="Pfam" id="PF13472"/>
    </source>
</evidence>
<evidence type="ECO:0000313" key="4">
    <source>
        <dbReference type="Proteomes" id="UP001371305"/>
    </source>
</evidence>
<feature type="chain" id="PRO_5045649024" evidence="1">
    <location>
        <begin position="19"/>
        <end position="232"/>
    </location>
</feature>
<dbReference type="RefSeq" id="WP_341407613.1">
    <property type="nucleotide sequence ID" value="NZ_JBBUKT010000014.1"/>
</dbReference>
<accession>A0ABU9B1E3</accession>
<comment type="caution">
    <text evidence="3">The sequence shown here is derived from an EMBL/GenBank/DDBJ whole genome shotgun (WGS) entry which is preliminary data.</text>
</comment>
<dbReference type="EMBL" id="JBBUKT010000014">
    <property type="protein sequence ID" value="MEK7953846.1"/>
    <property type="molecule type" value="Genomic_DNA"/>
</dbReference>
<gene>
    <name evidence="3" type="ORF">WKV53_25240</name>
</gene>
<keyword evidence="1" id="KW-0732">Signal</keyword>
<dbReference type="Proteomes" id="UP001371305">
    <property type="component" value="Unassembled WGS sequence"/>
</dbReference>
<organism evidence="3 4">
    <name type="scientific">Luteolibacter soli</name>
    <dbReference type="NCBI Taxonomy" id="3135280"/>
    <lineage>
        <taxon>Bacteria</taxon>
        <taxon>Pseudomonadati</taxon>
        <taxon>Verrucomicrobiota</taxon>
        <taxon>Verrucomicrobiia</taxon>
        <taxon>Verrucomicrobiales</taxon>
        <taxon>Verrucomicrobiaceae</taxon>
        <taxon>Luteolibacter</taxon>
    </lineage>
</organism>
<protein>
    <submittedName>
        <fullName evidence="3">GDSL-type esterase/lipase family protein</fullName>
    </submittedName>
</protein>
<dbReference type="InterPro" id="IPR013830">
    <property type="entry name" value="SGNH_hydro"/>
</dbReference>
<sequence length="232" mass="24980">MKSIRVLFAGLAAVSTLAAAPPKPVNPADFKESVKVACIGDSITEGSGLPDPGKNAYPGQLQSLLGDKWKVSNFGLGGRTLLKNGDIPYMKEKAYQDALALLPDVVIIMLGTNDTKPQNWAHETEFVADYTELVKSFQALASKPHIYVCRPCPVIGDGNFGINEKNNKEWIKRIDKLAKDMDLGLIDMHKALEGKDALLPDRVHPNVEGAGEMAKAAYKGVTGKKAPEPAAK</sequence>
<evidence type="ECO:0000313" key="3">
    <source>
        <dbReference type="EMBL" id="MEK7953846.1"/>
    </source>
</evidence>
<evidence type="ECO:0000256" key="1">
    <source>
        <dbReference type="SAM" id="SignalP"/>
    </source>
</evidence>
<dbReference type="SUPFAM" id="SSF52266">
    <property type="entry name" value="SGNH hydrolase"/>
    <property type="match status" value="1"/>
</dbReference>
<reference evidence="3 4" key="1">
    <citation type="submission" date="2024-04" db="EMBL/GenBank/DDBJ databases">
        <title>Luteolibacter sp. isolated from soil.</title>
        <authorList>
            <person name="An J."/>
        </authorList>
    </citation>
    <scope>NUCLEOTIDE SEQUENCE [LARGE SCALE GENOMIC DNA]</scope>
    <source>
        <strain evidence="3 4">Y139</strain>
    </source>
</reference>
<dbReference type="InterPro" id="IPR036514">
    <property type="entry name" value="SGNH_hydro_sf"/>
</dbReference>
<dbReference type="PANTHER" id="PTHR30383">
    <property type="entry name" value="THIOESTERASE 1/PROTEASE 1/LYSOPHOSPHOLIPASE L1"/>
    <property type="match status" value="1"/>
</dbReference>
<keyword evidence="4" id="KW-1185">Reference proteome</keyword>
<name>A0ABU9B1E3_9BACT</name>
<feature type="domain" description="SGNH hydrolase-type esterase" evidence="2">
    <location>
        <begin position="38"/>
        <end position="209"/>
    </location>
</feature>
<feature type="signal peptide" evidence="1">
    <location>
        <begin position="1"/>
        <end position="18"/>
    </location>
</feature>
<proteinExistence type="predicted"/>
<dbReference type="Pfam" id="PF13472">
    <property type="entry name" value="Lipase_GDSL_2"/>
    <property type="match status" value="1"/>
</dbReference>